<dbReference type="Proteomes" id="UP001596226">
    <property type="component" value="Unassembled WGS sequence"/>
</dbReference>
<evidence type="ECO:0000313" key="3">
    <source>
        <dbReference type="EMBL" id="MFC5926496.1"/>
    </source>
</evidence>
<dbReference type="SUPFAM" id="SSF51126">
    <property type="entry name" value="Pectin lyase-like"/>
    <property type="match status" value="1"/>
</dbReference>
<sequence length="439" mass="44905">MTVHARRALSAMLSASLLLLVPACSDGADTSGAAGSALPVAEASDTAPTPTATTTGTPAPARASTMPSKPPTATTAVPRNPGGTVRVVGPGHPYKTPCRAIAAAKAGDTIQIDAKGNGGYNGDVCGWSTDGLMIVGFNGRARIDAAGRNSGGKATWVIAGRSTTVDNVELSGSTVPDGNGAAIRQEGAGLTVKRSYLHHNQNGILTGANPASDIVVESTEFAHNGAGDGYTHNMYIGAVRSFTLRYSWSHDAKVGHLVKSRALVNDILYNRITGQGGSDSYEIDLPNGGRTRVIGNVIQQGPNTQNPTIIAYGEEGSPHPGSRLSVVNNTIVNDLRRGTAIMIGGSVSAKAVVRNNIVTGTPTLISQSGATVAGNCTATDPKFANPAGYDYHLRAGSPCANVGTATPTDLTPTAQYVHSLGHSTRRTRGSAIDAGAFES</sequence>
<keyword evidence="4" id="KW-1185">Reference proteome</keyword>
<feature type="chain" id="PRO_5046281428" description="Right handed beta helix region" evidence="2">
    <location>
        <begin position="29"/>
        <end position="439"/>
    </location>
</feature>
<evidence type="ECO:0000256" key="1">
    <source>
        <dbReference type="SAM" id="MobiDB-lite"/>
    </source>
</evidence>
<feature type="region of interest" description="Disordered" evidence="1">
    <location>
        <begin position="31"/>
        <end position="91"/>
    </location>
</feature>
<proteinExistence type="predicted"/>
<organism evidence="3 4">
    <name type="scientific">Micromonospora vulcania</name>
    <dbReference type="NCBI Taxonomy" id="1441873"/>
    <lineage>
        <taxon>Bacteria</taxon>
        <taxon>Bacillati</taxon>
        <taxon>Actinomycetota</taxon>
        <taxon>Actinomycetes</taxon>
        <taxon>Micromonosporales</taxon>
        <taxon>Micromonosporaceae</taxon>
        <taxon>Micromonospora</taxon>
    </lineage>
</organism>
<feature type="compositionally biased region" description="Low complexity" evidence="1">
    <location>
        <begin position="46"/>
        <end position="61"/>
    </location>
</feature>
<accession>A0ABW1HBD1</accession>
<dbReference type="InterPro" id="IPR011050">
    <property type="entry name" value="Pectin_lyase_fold/virulence"/>
</dbReference>
<evidence type="ECO:0000313" key="4">
    <source>
        <dbReference type="Proteomes" id="UP001596226"/>
    </source>
</evidence>
<name>A0ABW1HBD1_9ACTN</name>
<dbReference type="RefSeq" id="WP_377514739.1">
    <property type="nucleotide sequence ID" value="NZ_JBHSQS010000017.1"/>
</dbReference>
<gene>
    <name evidence="3" type="ORF">ACFQGL_24470</name>
</gene>
<evidence type="ECO:0000256" key="2">
    <source>
        <dbReference type="SAM" id="SignalP"/>
    </source>
</evidence>
<protein>
    <recommendedName>
        <fullName evidence="5">Right handed beta helix region</fullName>
    </recommendedName>
</protein>
<comment type="caution">
    <text evidence="3">The sequence shown here is derived from an EMBL/GenBank/DDBJ whole genome shotgun (WGS) entry which is preliminary data.</text>
</comment>
<feature type="signal peptide" evidence="2">
    <location>
        <begin position="1"/>
        <end position="28"/>
    </location>
</feature>
<keyword evidence="2" id="KW-0732">Signal</keyword>
<dbReference type="EMBL" id="JBHSQS010000017">
    <property type="protein sequence ID" value="MFC5926496.1"/>
    <property type="molecule type" value="Genomic_DNA"/>
</dbReference>
<dbReference type="InterPro" id="IPR012334">
    <property type="entry name" value="Pectin_lyas_fold"/>
</dbReference>
<reference evidence="4" key="1">
    <citation type="journal article" date="2019" name="Int. J. Syst. Evol. Microbiol.">
        <title>The Global Catalogue of Microorganisms (GCM) 10K type strain sequencing project: providing services to taxonomists for standard genome sequencing and annotation.</title>
        <authorList>
            <consortium name="The Broad Institute Genomics Platform"/>
            <consortium name="The Broad Institute Genome Sequencing Center for Infectious Disease"/>
            <person name="Wu L."/>
            <person name="Ma J."/>
        </authorList>
    </citation>
    <scope>NUCLEOTIDE SEQUENCE [LARGE SCALE GENOMIC DNA]</scope>
    <source>
        <strain evidence="4">CGMCC 4.7144</strain>
    </source>
</reference>
<evidence type="ECO:0008006" key="5">
    <source>
        <dbReference type="Google" id="ProtNLM"/>
    </source>
</evidence>
<feature type="compositionally biased region" description="Polar residues" evidence="1">
    <location>
        <begin position="65"/>
        <end position="77"/>
    </location>
</feature>
<dbReference type="Gene3D" id="2.160.20.10">
    <property type="entry name" value="Single-stranded right-handed beta-helix, Pectin lyase-like"/>
    <property type="match status" value="1"/>
</dbReference>